<feature type="binding site" evidence="5">
    <location>
        <position position="182"/>
    </location>
    <ligand>
        <name>(S)-malate</name>
        <dbReference type="ChEBI" id="CHEBI:15589"/>
    </ligand>
</feature>
<dbReference type="InterPro" id="IPR036291">
    <property type="entry name" value="NAD(P)-bd_dom_sf"/>
</dbReference>
<protein>
    <recommendedName>
        <fullName evidence="7">Malic enzyme NAD-binding domain-containing protein</fullName>
    </recommendedName>
</protein>
<dbReference type="Gene3D" id="3.40.50.720">
    <property type="entry name" value="NAD(P)-binding Rossmann-like Domain"/>
    <property type="match status" value="1"/>
</dbReference>
<organism evidence="8 9">
    <name type="scientific">Rhipicephalus microplus</name>
    <name type="common">Cattle tick</name>
    <name type="synonym">Boophilus microplus</name>
    <dbReference type="NCBI Taxonomy" id="6941"/>
    <lineage>
        <taxon>Eukaryota</taxon>
        <taxon>Metazoa</taxon>
        <taxon>Ecdysozoa</taxon>
        <taxon>Arthropoda</taxon>
        <taxon>Chelicerata</taxon>
        <taxon>Arachnida</taxon>
        <taxon>Acari</taxon>
        <taxon>Parasitiformes</taxon>
        <taxon>Ixodida</taxon>
        <taxon>Ixodoidea</taxon>
        <taxon>Ixodidae</taxon>
        <taxon>Rhipicephalinae</taxon>
        <taxon>Rhipicephalus</taxon>
        <taxon>Boophilus</taxon>
    </lineage>
</organism>
<dbReference type="SUPFAM" id="SSF51735">
    <property type="entry name" value="NAD(P)-binding Rossmann-fold domains"/>
    <property type="match status" value="1"/>
</dbReference>
<dbReference type="InterPro" id="IPR012302">
    <property type="entry name" value="Malic_NAD-bd"/>
</dbReference>
<reference evidence="8" key="2">
    <citation type="submission" date="2021-09" db="EMBL/GenBank/DDBJ databases">
        <authorList>
            <person name="Jia N."/>
            <person name="Wang J."/>
            <person name="Shi W."/>
            <person name="Du L."/>
            <person name="Sun Y."/>
            <person name="Zhan W."/>
            <person name="Jiang J."/>
            <person name="Wang Q."/>
            <person name="Zhang B."/>
            <person name="Ji P."/>
            <person name="Sakyi L.B."/>
            <person name="Cui X."/>
            <person name="Yuan T."/>
            <person name="Jiang B."/>
            <person name="Yang W."/>
            <person name="Lam T.T.-Y."/>
            <person name="Chang Q."/>
            <person name="Ding S."/>
            <person name="Wang X."/>
            <person name="Zhu J."/>
            <person name="Ruan X."/>
            <person name="Zhao L."/>
            <person name="Wei J."/>
            <person name="Que T."/>
            <person name="Du C."/>
            <person name="Cheng J."/>
            <person name="Dai P."/>
            <person name="Han X."/>
            <person name="Huang E."/>
            <person name="Gao Y."/>
            <person name="Liu J."/>
            <person name="Shao H."/>
            <person name="Ye R."/>
            <person name="Li L."/>
            <person name="Wei W."/>
            <person name="Wang X."/>
            <person name="Wang C."/>
            <person name="Huo Q."/>
            <person name="Li W."/>
            <person name="Guo W."/>
            <person name="Chen H."/>
            <person name="Chen S."/>
            <person name="Zhou L."/>
            <person name="Zhou L."/>
            <person name="Ni X."/>
            <person name="Tian J."/>
            <person name="Zhou Y."/>
            <person name="Sheng Y."/>
            <person name="Liu T."/>
            <person name="Pan Y."/>
            <person name="Xia L."/>
            <person name="Li J."/>
            <person name="Zhao F."/>
            <person name="Cao W."/>
        </authorList>
    </citation>
    <scope>NUCLEOTIDE SEQUENCE</scope>
    <source>
        <strain evidence="8">Rmic-2018</strain>
        <tissue evidence="8">Larvae</tissue>
    </source>
</reference>
<dbReference type="Proteomes" id="UP000821866">
    <property type="component" value="Chromosome 7"/>
</dbReference>
<feature type="binding site" evidence="6">
    <location>
        <position position="16"/>
    </location>
    <ligand>
        <name>a divalent metal cation</name>
        <dbReference type="ChEBI" id="CHEBI:60240"/>
    </ligand>
</feature>
<dbReference type="SUPFAM" id="SSF53223">
    <property type="entry name" value="Aminoacid dehydrogenase-like, N-terminal domain"/>
    <property type="match status" value="1"/>
</dbReference>
<evidence type="ECO:0000313" key="9">
    <source>
        <dbReference type="Proteomes" id="UP000821866"/>
    </source>
</evidence>
<dbReference type="GO" id="GO:0051287">
    <property type="term" value="F:NAD binding"/>
    <property type="evidence" value="ECO:0007669"/>
    <property type="project" value="InterPro"/>
</dbReference>
<evidence type="ECO:0000256" key="4">
    <source>
        <dbReference type="ARBA" id="ARBA00023002"/>
    </source>
</evidence>
<evidence type="ECO:0000256" key="1">
    <source>
        <dbReference type="ARBA" id="ARBA00001936"/>
    </source>
</evidence>
<keyword evidence="4" id="KW-0560">Oxidoreductase</keyword>
<feature type="binding site" evidence="6">
    <location>
        <position position="40"/>
    </location>
    <ligand>
        <name>a divalent metal cation</name>
        <dbReference type="ChEBI" id="CHEBI:60240"/>
    </ligand>
</feature>
<reference evidence="8" key="1">
    <citation type="journal article" date="2020" name="Cell">
        <title>Large-Scale Comparative Analyses of Tick Genomes Elucidate Their Genetic Diversity and Vector Capacities.</title>
        <authorList>
            <consortium name="Tick Genome and Microbiome Consortium (TIGMIC)"/>
            <person name="Jia N."/>
            <person name="Wang J."/>
            <person name="Shi W."/>
            <person name="Du L."/>
            <person name="Sun Y."/>
            <person name="Zhan W."/>
            <person name="Jiang J.F."/>
            <person name="Wang Q."/>
            <person name="Zhang B."/>
            <person name="Ji P."/>
            <person name="Bell-Sakyi L."/>
            <person name="Cui X.M."/>
            <person name="Yuan T.T."/>
            <person name="Jiang B.G."/>
            <person name="Yang W.F."/>
            <person name="Lam T.T."/>
            <person name="Chang Q.C."/>
            <person name="Ding S.J."/>
            <person name="Wang X.J."/>
            <person name="Zhu J.G."/>
            <person name="Ruan X.D."/>
            <person name="Zhao L."/>
            <person name="Wei J.T."/>
            <person name="Ye R.Z."/>
            <person name="Que T.C."/>
            <person name="Du C.H."/>
            <person name="Zhou Y.H."/>
            <person name="Cheng J.X."/>
            <person name="Dai P.F."/>
            <person name="Guo W.B."/>
            <person name="Han X.H."/>
            <person name="Huang E.J."/>
            <person name="Li L.F."/>
            <person name="Wei W."/>
            <person name="Gao Y.C."/>
            <person name="Liu J.Z."/>
            <person name="Shao H.Z."/>
            <person name="Wang X."/>
            <person name="Wang C.C."/>
            <person name="Yang T.C."/>
            <person name="Huo Q.B."/>
            <person name="Li W."/>
            <person name="Chen H.Y."/>
            <person name="Chen S.E."/>
            <person name="Zhou L.G."/>
            <person name="Ni X.B."/>
            <person name="Tian J.H."/>
            <person name="Sheng Y."/>
            <person name="Liu T."/>
            <person name="Pan Y.S."/>
            <person name="Xia L.Y."/>
            <person name="Li J."/>
            <person name="Zhao F."/>
            <person name="Cao W.C."/>
        </authorList>
    </citation>
    <scope>NUCLEOTIDE SEQUENCE</scope>
    <source>
        <strain evidence="8">Rmic-2018</strain>
    </source>
</reference>
<feature type="binding site" evidence="5">
    <location>
        <position position="226"/>
    </location>
    <ligand>
        <name>(S)-malate</name>
        <dbReference type="ChEBI" id="CHEBI:15589"/>
    </ligand>
</feature>
<dbReference type="EMBL" id="JABSTU010000009">
    <property type="protein sequence ID" value="KAH8021252.1"/>
    <property type="molecule type" value="Genomic_DNA"/>
</dbReference>
<evidence type="ECO:0000256" key="6">
    <source>
        <dbReference type="PIRSR" id="PIRSR000106-3"/>
    </source>
</evidence>
<dbReference type="Gene3D" id="3.40.50.10380">
    <property type="entry name" value="Malic enzyme, N-terminal domain"/>
    <property type="match status" value="1"/>
</dbReference>
<dbReference type="GO" id="GO:0005739">
    <property type="term" value="C:mitochondrion"/>
    <property type="evidence" value="ECO:0007669"/>
    <property type="project" value="TreeGrafter"/>
</dbReference>
<dbReference type="CDD" id="cd05312">
    <property type="entry name" value="NAD_bind_1_malic_enz"/>
    <property type="match status" value="1"/>
</dbReference>
<name>A0A9J6DGE0_RHIMP</name>
<comment type="cofactor">
    <cofactor evidence="1">
        <name>Mn(2+)</name>
        <dbReference type="ChEBI" id="CHEBI:29035"/>
    </cofactor>
</comment>
<sequence length="329" mass="35995">MSREDRFGKNCLIQFEDFGNRNAFKLLAKYKNSYCTFNDDIQGTASVAVAGLLASMRITKTPLSSNKILFMGAGEVRTAAPFARRTCHFRSQPTCCCANSIWMLDSRGLIVKDRAPNGDSTQSHKEKFAKDAKQMNNLLEIVKFVKPTVLIGASAQSNAFNKEILECMCANAERPVVFALSNPTHKAECTAEAAYTYTDGKCVYASGSPFPPFKYKGKTFYPGQGNNAYIFPGIALAVSACGVTTISDEVFLIAAKTVANTVTEQNLNEGRVYPPLSDIHEVSLNIAAELASHFYATGVATVKPEPKDKMAFLQSKQYDFSYPGTVKVK</sequence>
<dbReference type="PRINTS" id="PR00072">
    <property type="entry name" value="MALOXRDTASE"/>
</dbReference>
<feature type="binding site" evidence="6">
    <location>
        <position position="17"/>
    </location>
    <ligand>
        <name>a divalent metal cation</name>
        <dbReference type="ChEBI" id="CHEBI:60240"/>
    </ligand>
</feature>
<accession>A0A9J6DGE0</accession>
<keyword evidence="3 6" id="KW-0479">Metal-binding</keyword>
<evidence type="ECO:0000256" key="2">
    <source>
        <dbReference type="ARBA" id="ARBA00008785"/>
    </source>
</evidence>
<feature type="domain" description="Malic enzyme NAD-binding" evidence="7">
    <location>
        <begin position="41"/>
        <end position="295"/>
    </location>
</feature>
<dbReference type="GO" id="GO:0046872">
    <property type="term" value="F:metal ion binding"/>
    <property type="evidence" value="ECO:0007669"/>
    <property type="project" value="UniProtKB-KW"/>
</dbReference>
<proteinExistence type="inferred from homology"/>
<evidence type="ECO:0000256" key="5">
    <source>
        <dbReference type="PIRSR" id="PIRSR000106-2"/>
    </source>
</evidence>
<dbReference type="PANTHER" id="PTHR23406">
    <property type="entry name" value="MALIC ENZYME-RELATED"/>
    <property type="match status" value="1"/>
</dbReference>
<dbReference type="PIRSF" id="PIRSF000106">
    <property type="entry name" value="ME"/>
    <property type="match status" value="1"/>
</dbReference>
<comment type="caution">
    <text evidence="8">The sequence shown here is derived from an EMBL/GenBank/DDBJ whole genome shotgun (WGS) entry which is preliminary data.</text>
</comment>
<comment type="similarity">
    <text evidence="2">Belongs to the malic enzymes family.</text>
</comment>
<dbReference type="Pfam" id="PF03949">
    <property type="entry name" value="Malic_M"/>
    <property type="match status" value="1"/>
</dbReference>
<dbReference type="InterPro" id="IPR015884">
    <property type="entry name" value="Malic_enzyme_CS"/>
</dbReference>
<gene>
    <name evidence="8" type="ORF">HPB51_013927</name>
</gene>
<dbReference type="VEuPathDB" id="VectorBase:LOC119174261"/>
<dbReference type="InterPro" id="IPR037062">
    <property type="entry name" value="Malic_N_dom_sf"/>
</dbReference>
<evidence type="ECO:0000259" key="7">
    <source>
        <dbReference type="SMART" id="SM00919"/>
    </source>
</evidence>
<dbReference type="InterPro" id="IPR001891">
    <property type="entry name" value="Malic_OxRdtase"/>
</dbReference>
<keyword evidence="9" id="KW-1185">Reference proteome</keyword>
<dbReference type="SMART" id="SM00919">
    <property type="entry name" value="Malic_M"/>
    <property type="match status" value="1"/>
</dbReference>
<dbReference type="GO" id="GO:0004473">
    <property type="term" value="F:malate dehydrogenase (decarboxylating) (NADP+) activity"/>
    <property type="evidence" value="ECO:0007669"/>
    <property type="project" value="TreeGrafter"/>
</dbReference>
<dbReference type="AlphaFoldDB" id="A0A9J6DGE0"/>
<dbReference type="GO" id="GO:0006108">
    <property type="term" value="P:malate metabolic process"/>
    <property type="evidence" value="ECO:0007669"/>
    <property type="project" value="TreeGrafter"/>
</dbReference>
<dbReference type="PANTHER" id="PTHR23406:SF90">
    <property type="entry name" value="MALIC ENZYME-RELATED"/>
    <property type="match status" value="1"/>
</dbReference>
<evidence type="ECO:0000313" key="8">
    <source>
        <dbReference type="EMBL" id="KAH8021252.1"/>
    </source>
</evidence>
<dbReference type="PROSITE" id="PS00331">
    <property type="entry name" value="MALIC_ENZYMES"/>
    <property type="match status" value="1"/>
</dbReference>
<dbReference type="InterPro" id="IPR046346">
    <property type="entry name" value="Aminoacid_DH-like_N_sf"/>
</dbReference>
<dbReference type="FunFam" id="3.40.50.720:FF:000060">
    <property type="entry name" value="Malic enzyme"/>
    <property type="match status" value="1"/>
</dbReference>
<comment type="cofactor">
    <cofactor evidence="6">
        <name>Mg(2+)</name>
        <dbReference type="ChEBI" id="CHEBI:18420"/>
    </cofactor>
    <cofactor evidence="6">
        <name>Mn(2+)</name>
        <dbReference type="ChEBI" id="CHEBI:29035"/>
    </cofactor>
    <text evidence="6">Divalent metal cations. Prefers magnesium or manganese.</text>
</comment>
<evidence type="ECO:0000256" key="3">
    <source>
        <dbReference type="ARBA" id="ARBA00022723"/>
    </source>
</evidence>